<dbReference type="PRINTS" id="PR00943">
    <property type="entry name" value="CUATPASE"/>
</dbReference>
<dbReference type="GO" id="GO:0016887">
    <property type="term" value="F:ATP hydrolysis activity"/>
    <property type="evidence" value="ECO:0007669"/>
    <property type="project" value="InterPro"/>
</dbReference>
<feature type="transmembrane region" description="Helical" evidence="22">
    <location>
        <begin position="791"/>
        <end position="809"/>
    </location>
</feature>
<dbReference type="InterPro" id="IPR036412">
    <property type="entry name" value="HAD-like_sf"/>
</dbReference>
<feature type="transmembrane region" description="Helical" evidence="22">
    <location>
        <begin position="447"/>
        <end position="468"/>
    </location>
</feature>
<dbReference type="STRING" id="1423726.FC07_GL002999"/>
<dbReference type="SUPFAM" id="SSF55008">
    <property type="entry name" value="HMA, heavy metal-associated domain"/>
    <property type="match status" value="2"/>
</dbReference>
<dbReference type="Gene3D" id="3.40.1110.10">
    <property type="entry name" value="Calcium-transporting ATPase, cytoplasmic domain N"/>
    <property type="match status" value="1"/>
</dbReference>
<dbReference type="InterPro" id="IPR023214">
    <property type="entry name" value="HAD_sf"/>
</dbReference>
<dbReference type="OrthoDB" id="9813266at2"/>
<dbReference type="AlphaFoldDB" id="A0A0R1H7V3"/>
<keyword evidence="15 22" id="KW-1133">Transmembrane helix</keyword>
<dbReference type="Pfam" id="PF00403">
    <property type="entry name" value="HMA"/>
    <property type="match status" value="2"/>
</dbReference>
<dbReference type="CDD" id="cd02094">
    <property type="entry name" value="P-type_ATPase_Cu-like"/>
    <property type="match status" value="1"/>
</dbReference>
<evidence type="ECO:0000256" key="8">
    <source>
        <dbReference type="ARBA" id="ARBA00022723"/>
    </source>
</evidence>
<dbReference type="PATRIC" id="fig|1423726.3.peg.3113"/>
<dbReference type="GO" id="GO:0055070">
    <property type="term" value="P:copper ion homeostasis"/>
    <property type="evidence" value="ECO:0007669"/>
    <property type="project" value="TreeGrafter"/>
</dbReference>
<accession>A0A0R1H7V3</accession>
<keyword evidence="6 22" id="KW-1003">Cell membrane</keyword>
<evidence type="ECO:0000256" key="1">
    <source>
        <dbReference type="ARBA" id="ARBA00004651"/>
    </source>
</evidence>
<feature type="transmembrane region" description="Helical" evidence="22">
    <location>
        <begin position="419"/>
        <end position="441"/>
    </location>
</feature>
<dbReference type="PANTHER" id="PTHR43520:SF8">
    <property type="entry name" value="P-TYPE CU(+) TRANSPORTER"/>
    <property type="match status" value="1"/>
</dbReference>
<dbReference type="PROSITE" id="PS50846">
    <property type="entry name" value="HMA_2"/>
    <property type="match status" value="2"/>
</dbReference>
<dbReference type="InterPro" id="IPR017969">
    <property type="entry name" value="Heavy-metal-associated_CS"/>
</dbReference>
<evidence type="ECO:0000256" key="2">
    <source>
        <dbReference type="ARBA" id="ARBA00006024"/>
    </source>
</evidence>
<dbReference type="GO" id="GO:0005524">
    <property type="term" value="F:ATP binding"/>
    <property type="evidence" value="ECO:0007669"/>
    <property type="project" value="UniProtKB-UniRule"/>
</dbReference>
<evidence type="ECO:0000256" key="21">
    <source>
        <dbReference type="ARBA" id="ARBA00049289"/>
    </source>
</evidence>
<keyword evidence="7 22" id="KW-0812">Transmembrane</keyword>
<dbReference type="Pfam" id="PF00122">
    <property type="entry name" value="E1-E2_ATPase"/>
    <property type="match status" value="1"/>
</dbReference>
<keyword evidence="8 22" id="KW-0479">Metal-binding</keyword>
<keyword evidence="18 22" id="KW-0472">Membrane</keyword>
<feature type="domain" description="HMA" evidence="23">
    <location>
        <begin position="2"/>
        <end position="68"/>
    </location>
</feature>
<dbReference type="Gene3D" id="3.30.70.100">
    <property type="match status" value="2"/>
</dbReference>
<dbReference type="InterPro" id="IPR006121">
    <property type="entry name" value="HMA_dom"/>
</dbReference>
<dbReference type="InterPro" id="IPR023298">
    <property type="entry name" value="ATPase_P-typ_TM_dom_sf"/>
</dbReference>
<dbReference type="InterPro" id="IPR001757">
    <property type="entry name" value="P_typ_ATPase"/>
</dbReference>
<evidence type="ECO:0000256" key="19">
    <source>
        <dbReference type="ARBA" id="ARBA00029719"/>
    </source>
</evidence>
<dbReference type="InterPro" id="IPR023299">
    <property type="entry name" value="ATPase_P-typ_cyto_dom_N"/>
</dbReference>
<evidence type="ECO:0000256" key="6">
    <source>
        <dbReference type="ARBA" id="ARBA00022475"/>
    </source>
</evidence>
<dbReference type="EMBL" id="AZDA01000005">
    <property type="protein sequence ID" value="KRK40707.1"/>
    <property type="molecule type" value="Genomic_DNA"/>
</dbReference>
<keyword evidence="17" id="KW-0406">Ion transport</keyword>
<proteinExistence type="inferred from homology"/>
<evidence type="ECO:0000256" key="18">
    <source>
        <dbReference type="ARBA" id="ARBA00023136"/>
    </source>
</evidence>
<dbReference type="PANTHER" id="PTHR43520">
    <property type="entry name" value="ATP7, ISOFORM B"/>
    <property type="match status" value="1"/>
</dbReference>
<dbReference type="InterPro" id="IPR008250">
    <property type="entry name" value="ATPase_P-typ_transduc_dom_A_sf"/>
</dbReference>
<name>A0A0R1H7V3_9LACO</name>
<gene>
    <name evidence="24" type="ORF">FC07_GL002999</name>
</gene>
<evidence type="ECO:0000313" key="25">
    <source>
        <dbReference type="Proteomes" id="UP000051461"/>
    </source>
</evidence>
<dbReference type="EC" id="7.2.2.8" evidence="3"/>
<evidence type="ECO:0000256" key="14">
    <source>
        <dbReference type="ARBA" id="ARBA00022967"/>
    </source>
</evidence>
<evidence type="ECO:0000256" key="13">
    <source>
        <dbReference type="ARBA" id="ARBA00022842"/>
    </source>
</evidence>
<dbReference type="Pfam" id="PF00702">
    <property type="entry name" value="Hydrolase"/>
    <property type="match status" value="1"/>
</dbReference>
<dbReference type="FunFam" id="3.30.70.100:FF:000005">
    <property type="entry name" value="Copper-exporting P-type ATPase A"/>
    <property type="match status" value="2"/>
</dbReference>
<dbReference type="GO" id="GO:0043682">
    <property type="term" value="F:P-type divalent copper transporter activity"/>
    <property type="evidence" value="ECO:0007669"/>
    <property type="project" value="TreeGrafter"/>
</dbReference>
<keyword evidence="11" id="KW-0187">Copper transport</keyword>
<feature type="transmembrane region" description="Helical" evidence="22">
    <location>
        <begin position="165"/>
        <end position="184"/>
    </location>
</feature>
<comment type="caution">
    <text evidence="24">The sequence shown here is derived from an EMBL/GenBank/DDBJ whole genome shotgun (WGS) entry which is preliminary data.</text>
</comment>
<comment type="subcellular location">
    <subcellularLocation>
        <location evidence="1">Cell membrane</location>
        <topology evidence="1">Multi-pass membrane protein</topology>
    </subcellularLocation>
</comment>
<dbReference type="FunFam" id="2.70.150.10:FF:000020">
    <property type="entry name" value="Copper-exporting P-type ATPase A"/>
    <property type="match status" value="1"/>
</dbReference>
<feature type="transmembrane region" description="Helical" evidence="22">
    <location>
        <begin position="762"/>
        <end position="785"/>
    </location>
</feature>
<dbReference type="InterPro" id="IPR006122">
    <property type="entry name" value="HMA_Cu_ion-bd"/>
</dbReference>
<dbReference type="InterPro" id="IPR027256">
    <property type="entry name" value="P-typ_ATPase_IB"/>
</dbReference>
<keyword evidence="16" id="KW-0186">Copper</keyword>
<evidence type="ECO:0000256" key="9">
    <source>
        <dbReference type="ARBA" id="ARBA00022737"/>
    </source>
</evidence>
<dbReference type="InterPro" id="IPR059000">
    <property type="entry name" value="ATPase_P-type_domA"/>
</dbReference>
<evidence type="ECO:0000256" key="4">
    <source>
        <dbReference type="ARBA" id="ARBA00015102"/>
    </source>
</evidence>
<evidence type="ECO:0000256" key="15">
    <source>
        <dbReference type="ARBA" id="ARBA00022989"/>
    </source>
</evidence>
<dbReference type="GO" id="GO:0005886">
    <property type="term" value="C:plasma membrane"/>
    <property type="evidence" value="ECO:0007669"/>
    <property type="project" value="UniProtKB-SubCell"/>
</dbReference>
<dbReference type="Gene3D" id="2.70.150.10">
    <property type="entry name" value="Calcium-transporting ATPase, cytoplasmic transduction domain A"/>
    <property type="match status" value="1"/>
</dbReference>
<dbReference type="SFLD" id="SFLDS00003">
    <property type="entry name" value="Haloacid_Dehalogenase"/>
    <property type="match status" value="1"/>
</dbReference>
<dbReference type="RefSeq" id="WP_057903365.1">
    <property type="nucleotide sequence ID" value="NZ_AZDA01000005.1"/>
</dbReference>
<organism evidence="24 25">
    <name type="scientific">Loigolactobacillus bifermentans DSM 20003</name>
    <dbReference type="NCBI Taxonomy" id="1423726"/>
    <lineage>
        <taxon>Bacteria</taxon>
        <taxon>Bacillati</taxon>
        <taxon>Bacillota</taxon>
        <taxon>Bacilli</taxon>
        <taxon>Lactobacillales</taxon>
        <taxon>Lactobacillaceae</taxon>
        <taxon>Loigolactobacillus</taxon>
    </lineage>
</organism>
<evidence type="ECO:0000256" key="22">
    <source>
        <dbReference type="RuleBase" id="RU362081"/>
    </source>
</evidence>
<dbReference type="InterPro" id="IPR044492">
    <property type="entry name" value="P_typ_ATPase_HD_dom"/>
</dbReference>
<dbReference type="NCBIfam" id="TIGR01511">
    <property type="entry name" value="ATPase-IB1_Cu"/>
    <property type="match status" value="1"/>
</dbReference>
<evidence type="ECO:0000256" key="16">
    <source>
        <dbReference type="ARBA" id="ARBA00023008"/>
    </source>
</evidence>
<dbReference type="GO" id="GO:0005507">
    <property type="term" value="F:copper ion binding"/>
    <property type="evidence" value="ECO:0007669"/>
    <property type="project" value="InterPro"/>
</dbReference>
<reference evidence="24 25" key="1">
    <citation type="journal article" date="2015" name="Genome Announc.">
        <title>Expanding the biotechnology potential of lactobacilli through comparative genomics of 213 strains and associated genera.</title>
        <authorList>
            <person name="Sun Z."/>
            <person name="Harris H.M."/>
            <person name="McCann A."/>
            <person name="Guo C."/>
            <person name="Argimon S."/>
            <person name="Zhang W."/>
            <person name="Yang X."/>
            <person name="Jeffery I.B."/>
            <person name="Cooney J.C."/>
            <person name="Kagawa T.F."/>
            <person name="Liu W."/>
            <person name="Song Y."/>
            <person name="Salvetti E."/>
            <person name="Wrobel A."/>
            <person name="Rasinkangas P."/>
            <person name="Parkhill J."/>
            <person name="Rea M.C."/>
            <person name="O'Sullivan O."/>
            <person name="Ritari J."/>
            <person name="Douillard F.P."/>
            <person name="Paul Ross R."/>
            <person name="Yang R."/>
            <person name="Briner A.E."/>
            <person name="Felis G.E."/>
            <person name="de Vos W.M."/>
            <person name="Barrangou R."/>
            <person name="Klaenhammer T.R."/>
            <person name="Caufield P.W."/>
            <person name="Cui Y."/>
            <person name="Zhang H."/>
            <person name="O'Toole P.W."/>
        </authorList>
    </citation>
    <scope>NUCLEOTIDE SEQUENCE [LARGE SCALE GENOMIC DNA]</scope>
    <source>
        <strain evidence="24 25">DSM 20003</strain>
    </source>
</reference>
<sequence>MTEAMFNINGMMCASCAQTVTHATQKLPGVQQANVNLAAEKMQVTYDAAQVTVPDIETAVADAGYEAQQITADMTFTIDGMMCASCAQTIEKAVNALPGVTQAAVNLASEKMQVSFVAAQVDVATIVQTVTDAGYQATPEVTAEKSSETQAAKKQVQLQNMWHRFVWSAIFTVPLLYISMGGMLNAPLPMWLQGMHNPQVTSLVELLLTLPVLYFGREYYLVGYKTLFKGHPNMDALVALGTSAAFGESLWHTAQYWFAGQAFNDGLYYEAAATILTLITLGKYFETLSKTKTSSALTALLKLQPQQAWRVVNGQTEQVAVAAVQVGDELLVKPGEQLPVDGVVLTGATSIDESMLTGESMPVEKQVGDSVVGGSLNQTGQVTYRATKVGQDTALAQIVKLVEDAQLSKAPIAKLADVISGYFVPVIMGLALLAGLGWLINGAGFGYSVQIFVAVLVIACPCALGLATPTAIMVGTGKGAENGILIKNGTALEVTQQLETLVFDKTGTVTQGHPAVTDVAPQAGTTSDELLSLAASLEQYSEHPLAVAIQQAATEQALTVPASRDFKALPGYGVTGVVADQVAWLGNLALMQQQQITITPAQQQTAAALAQAGKTPFYLAVGAELKGILAVADPVKASSAQALAALKQQGKHLVLLTGDNQQTAQAIAEQVGIDEVISDVLPADKAAVIAKLQAKGQKVGMVGDGINDAPALVQADVGLAMGSGTDVAIDAADIVLLNHQLTSVPTALALSQRTMRTIKQNLFWAFAYNACGVPIAMGLLALFGGPLLNPMIAGAAMSFSSVSVLLNALRLKRFKPVI</sequence>
<keyword evidence="5" id="KW-0813">Transport</keyword>
<dbReference type="SFLD" id="SFLDF00027">
    <property type="entry name" value="p-type_atpase"/>
    <property type="match status" value="1"/>
</dbReference>
<dbReference type="SUPFAM" id="SSF81665">
    <property type="entry name" value="Calcium ATPase, transmembrane domain M"/>
    <property type="match status" value="1"/>
</dbReference>
<dbReference type="InterPro" id="IPR018303">
    <property type="entry name" value="ATPase_P-typ_P_site"/>
</dbReference>
<dbReference type="PRINTS" id="PR00119">
    <property type="entry name" value="CATATPASE"/>
</dbReference>
<dbReference type="NCBIfam" id="TIGR00003">
    <property type="entry name" value="copper ion binding protein"/>
    <property type="match status" value="2"/>
</dbReference>
<evidence type="ECO:0000256" key="3">
    <source>
        <dbReference type="ARBA" id="ARBA00012517"/>
    </source>
</evidence>
<dbReference type="NCBIfam" id="TIGR01525">
    <property type="entry name" value="ATPase-IB_hvy"/>
    <property type="match status" value="1"/>
</dbReference>
<keyword evidence="25" id="KW-1185">Reference proteome</keyword>
<evidence type="ECO:0000256" key="10">
    <source>
        <dbReference type="ARBA" id="ARBA00022741"/>
    </source>
</evidence>
<dbReference type="SUPFAM" id="SSF56784">
    <property type="entry name" value="HAD-like"/>
    <property type="match status" value="1"/>
</dbReference>
<comment type="similarity">
    <text evidence="2 22">Belongs to the cation transport ATPase (P-type) (TC 3.A.3) family. Type IB subfamily.</text>
</comment>
<keyword evidence="12 22" id="KW-0067">ATP-binding</keyword>
<feature type="transmembrane region" description="Helical" evidence="22">
    <location>
        <begin position="196"/>
        <end position="215"/>
    </location>
</feature>
<keyword evidence="9" id="KW-0677">Repeat</keyword>
<comment type="catalytic activity">
    <reaction evidence="21">
        <text>Cu(+)(in) + ATP + H2O = Cu(+)(out) + ADP + phosphate + H(+)</text>
        <dbReference type="Rhea" id="RHEA:25792"/>
        <dbReference type="ChEBI" id="CHEBI:15377"/>
        <dbReference type="ChEBI" id="CHEBI:15378"/>
        <dbReference type="ChEBI" id="CHEBI:30616"/>
        <dbReference type="ChEBI" id="CHEBI:43474"/>
        <dbReference type="ChEBI" id="CHEBI:49552"/>
        <dbReference type="ChEBI" id="CHEBI:456216"/>
        <dbReference type="EC" id="7.2.2.8"/>
    </reaction>
</comment>
<keyword evidence="10 22" id="KW-0547">Nucleotide-binding</keyword>
<evidence type="ECO:0000256" key="20">
    <source>
        <dbReference type="ARBA" id="ARBA00033239"/>
    </source>
</evidence>
<dbReference type="Proteomes" id="UP000051461">
    <property type="component" value="Unassembled WGS sequence"/>
</dbReference>
<evidence type="ECO:0000256" key="17">
    <source>
        <dbReference type="ARBA" id="ARBA00023065"/>
    </source>
</evidence>
<evidence type="ECO:0000313" key="24">
    <source>
        <dbReference type="EMBL" id="KRK40707.1"/>
    </source>
</evidence>
<dbReference type="SUPFAM" id="SSF81653">
    <property type="entry name" value="Calcium ATPase, transduction domain A"/>
    <property type="match status" value="1"/>
</dbReference>
<evidence type="ECO:0000256" key="11">
    <source>
        <dbReference type="ARBA" id="ARBA00022796"/>
    </source>
</evidence>
<dbReference type="GO" id="GO:0140581">
    <property type="term" value="F:P-type monovalent copper transporter activity"/>
    <property type="evidence" value="ECO:0007669"/>
    <property type="project" value="UniProtKB-EC"/>
</dbReference>
<dbReference type="Gene3D" id="3.40.50.1000">
    <property type="entry name" value="HAD superfamily/HAD-like"/>
    <property type="match status" value="1"/>
</dbReference>
<evidence type="ECO:0000256" key="12">
    <source>
        <dbReference type="ARBA" id="ARBA00022840"/>
    </source>
</evidence>
<evidence type="ECO:0000256" key="5">
    <source>
        <dbReference type="ARBA" id="ARBA00022448"/>
    </source>
</evidence>
<protein>
    <recommendedName>
        <fullName evidence="4">Copper-exporting P-type ATPase</fullName>
        <ecNumber evidence="3">7.2.2.8</ecNumber>
    </recommendedName>
    <alternativeName>
        <fullName evidence="19">Copper-exporting P-type ATPase A</fullName>
    </alternativeName>
    <alternativeName>
        <fullName evidence="20">Cu(+)-exporting ATPase</fullName>
    </alternativeName>
</protein>
<evidence type="ECO:0000256" key="7">
    <source>
        <dbReference type="ARBA" id="ARBA00022692"/>
    </source>
</evidence>
<dbReference type="PROSITE" id="PS00154">
    <property type="entry name" value="ATPASE_E1_E2"/>
    <property type="match status" value="1"/>
</dbReference>
<keyword evidence="13" id="KW-0460">Magnesium</keyword>
<dbReference type="NCBIfam" id="TIGR01494">
    <property type="entry name" value="ATPase_P-type"/>
    <property type="match status" value="1"/>
</dbReference>
<dbReference type="SFLD" id="SFLDG00002">
    <property type="entry name" value="C1.7:_P-type_atpase_like"/>
    <property type="match status" value="1"/>
</dbReference>
<keyword evidence="14" id="KW-1278">Translocase</keyword>
<dbReference type="CDD" id="cd00371">
    <property type="entry name" value="HMA"/>
    <property type="match status" value="2"/>
</dbReference>
<evidence type="ECO:0000259" key="23">
    <source>
        <dbReference type="PROSITE" id="PS50846"/>
    </source>
</evidence>
<feature type="domain" description="HMA" evidence="23">
    <location>
        <begin position="72"/>
        <end position="138"/>
    </location>
</feature>
<dbReference type="PROSITE" id="PS01047">
    <property type="entry name" value="HMA_1"/>
    <property type="match status" value="1"/>
</dbReference>
<dbReference type="InterPro" id="IPR036163">
    <property type="entry name" value="HMA_dom_sf"/>
</dbReference>